<evidence type="ECO:0008006" key="5">
    <source>
        <dbReference type="Google" id="ProtNLM"/>
    </source>
</evidence>
<dbReference type="InterPro" id="IPR010839">
    <property type="entry name" value="AtuA_N"/>
</dbReference>
<dbReference type="OrthoDB" id="10265871at2759"/>
<keyword evidence="4" id="KW-1185">Reference proteome</keyword>
<protein>
    <recommendedName>
        <fullName evidence="5">DUF1446 domain protein</fullName>
    </recommendedName>
</protein>
<reference evidence="3" key="1">
    <citation type="submission" date="2022-11" db="EMBL/GenBank/DDBJ databases">
        <authorList>
            <person name="Petersen C."/>
        </authorList>
    </citation>
    <scope>NUCLEOTIDE SEQUENCE</scope>
    <source>
        <strain evidence="3">IBT 29864</strain>
    </source>
</reference>
<dbReference type="Proteomes" id="UP001147782">
    <property type="component" value="Unassembled WGS sequence"/>
</dbReference>
<dbReference type="PANTHER" id="PTHR47585:SF2">
    <property type="entry name" value="DUF1446 DOMAIN PROTEIN (AFU_ORTHOLOGUE AFUA_6G11420)"/>
    <property type="match status" value="1"/>
</dbReference>
<proteinExistence type="predicted"/>
<dbReference type="AlphaFoldDB" id="A0A9W9VG46"/>
<feature type="domain" description="AtuA-like ferredoxin-fold" evidence="2">
    <location>
        <begin position="496"/>
        <end position="588"/>
    </location>
</feature>
<organism evidence="3 4">
    <name type="scientific">Penicillium cataractarum</name>
    <dbReference type="NCBI Taxonomy" id="2100454"/>
    <lineage>
        <taxon>Eukaryota</taxon>
        <taxon>Fungi</taxon>
        <taxon>Dikarya</taxon>
        <taxon>Ascomycota</taxon>
        <taxon>Pezizomycotina</taxon>
        <taxon>Eurotiomycetes</taxon>
        <taxon>Eurotiomycetidae</taxon>
        <taxon>Eurotiales</taxon>
        <taxon>Aspergillaceae</taxon>
        <taxon>Penicillium</taxon>
    </lineage>
</organism>
<evidence type="ECO:0000259" key="1">
    <source>
        <dbReference type="Pfam" id="PF07287"/>
    </source>
</evidence>
<feature type="domain" description="Acyclic terpene utilisation N-terminal" evidence="1">
    <location>
        <begin position="8"/>
        <end position="448"/>
    </location>
</feature>
<evidence type="ECO:0000259" key="2">
    <source>
        <dbReference type="Pfam" id="PF23544"/>
    </source>
</evidence>
<dbReference type="InterPro" id="IPR056362">
    <property type="entry name" value="AtuA-like_ferredoxin_dom"/>
</dbReference>
<comment type="caution">
    <text evidence="3">The sequence shown here is derived from an EMBL/GenBank/DDBJ whole genome shotgun (WGS) entry which is preliminary data.</text>
</comment>
<dbReference type="Pfam" id="PF23544">
    <property type="entry name" value="AtuA_ferredoxin"/>
    <property type="match status" value="1"/>
</dbReference>
<dbReference type="PANTHER" id="PTHR47585">
    <property type="match status" value="1"/>
</dbReference>
<dbReference type="EMBL" id="JAPZBS010000004">
    <property type="protein sequence ID" value="KAJ5378265.1"/>
    <property type="molecule type" value="Genomic_DNA"/>
</dbReference>
<dbReference type="GeneID" id="81437782"/>
<accession>A0A9W9VG46</accession>
<gene>
    <name evidence="3" type="ORF">N7496_005674</name>
</gene>
<evidence type="ECO:0000313" key="4">
    <source>
        <dbReference type="Proteomes" id="UP001147782"/>
    </source>
</evidence>
<reference evidence="3" key="2">
    <citation type="journal article" date="2023" name="IMA Fungus">
        <title>Comparative genomic study of the Penicillium genus elucidates a diverse pangenome and 15 lateral gene transfer events.</title>
        <authorList>
            <person name="Petersen C."/>
            <person name="Sorensen T."/>
            <person name="Nielsen M.R."/>
            <person name="Sondergaard T.E."/>
            <person name="Sorensen J.L."/>
            <person name="Fitzpatrick D.A."/>
            <person name="Frisvad J.C."/>
            <person name="Nielsen K.L."/>
        </authorList>
    </citation>
    <scope>NUCLEOTIDE SEQUENCE</scope>
    <source>
        <strain evidence="3">IBT 29864</strain>
    </source>
</reference>
<evidence type="ECO:0000313" key="3">
    <source>
        <dbReference type="EMBL" id="KAJ5378265.1"/>
    </source>
</evidence>
<dbReference type="Pfam" id="PF07287">
    <property type="entry name" value="AtuA"/>
    <property type="match status" value="1"/>
</dbReference>
<dbReference type="RefSeq" id="XP_056557128.1">
    <property type="nucleotide sequence ID" value="XM_056698603.1"/>
</dbReference>
<sequence>MSPLPTSLRIASVSGSVTDRRHAFAEVARNEDVQYIVGDWMSEYNMTMRGGAKSNPQSDNAEFETSFMEAIEPALEALARRRIKVAVNAGASDPEKLHDELTHVIMSQGLDLKVAWISGDEVLNQVQKAIQSGDPLVNLTTGKKISEWGFTPIYAQCYLGCWGIVEALNHGADIVLCGRVTDASPAMACAAHHFSWQRTSYDKLAHAFVAAHLIECSTYVTGGNFSGFKSLHGKYLDIAFPVAEISPSGRFVITKSAGEGMVTVDTCKAQLLYEIQGPYYYNPDVVAVLDGIVMEQEGPDRVSVSQVKSVRPPPTTKVGITANGGYQAEAHYFLCGLDTAEKAAMIERQVRNLLDESSFHTLKFRCNGSCPPDPANQDAATVDFRIFAQARDESALSLHKFFRPCSDTIMQSYPGATFAVDARQALPKPYYEYFVTVLPQDQVNHICHLPFKDTFIPINPPLDTVPFLYEQPSFETENPVDLSTFGPTTRGPIGWIVHARSGDKGSDCNVGFFVRHSDEWDWLRSALTIDMVRKLLGQDDEARPIFRFELPHLWSVHFLLKDHLDRGVSSSSTYDVLGKNLAEYLRCKFVDIPNKFLERGKI</sequence>
<name>A0A9W9VG46_9EURO</name>